<reference evidence="1" key="1">
    <citation type="submission" date="2023-08" db="EMBL/GenBank/DDBJ databases">
        <title>Reference Genome Resource for the Citrus Pathogen Phytophthora citrophthora.</title>
        <authorList>
            <person name="Moller H."/>
            <person name="Coetzee B."/>
            <person name="Rose L.J."/>
            <person name="Van Niekerk J.M."/>
        </authorList>
    </citation>
    <scope>NUCLEOTIDE SEQUENCE</scope>
    <source>
        <strain evidence="1">STE-U-9442</strain>
    </source>
</reference>
<comment type="caution">
    <text evidence="1">The sequence shown here is derived from an EMBL/GenBank/DDBJ whole genome shotgun (WGS) entry which is preliminary data.</text>
</comment>
<dbReference type="EMBL" id="JASMQC010000022">
    <property type="protein sequence ID" value="KAK1935803.1"/>
    <property type="molecule type" value="Genomic_DNA"/>
</dbReference>
<protein>
    <submittedName>
        <fullName evidence="1">Uncharacterized protein</fullName>
    </submittedName>
</protein>
<accession>A0AAD9GC57</accession>
<gene>
    <name evidence="1" type="ORF">P3T76_010497</name>
</gene>
<dbReference type="AlphaFoldDB" id="A0AAD9GC57"/>
<evidence type="ECO:0000313" key="2">
    <source>
        <dbReference type="Proteomes" id="UP001259832"/>
    </source>
</evidence>
<keyword evidence="2" id="KW-1185">Reference proteome</keyword>
<sequence>MNLPCPGRKRQVQRDAVNGAIVVLLDKNKVPFALEKTQKAVWKLLTGRHRKDSPYTQGTINWESQQRGDTVTNYVSFNCVAGNASALLQVREVARKYITEDRATFICRSIMEPTPTGEHGHMGLKFNETMTVVVRRGEPLSSGVETSIIESYLCATRHDEGTAMARKFRGEVYVDIAIEGWEHSYSSNNQEIENLLFDDAIQVGHRKPQPHIEEQPVDGATESLNQDEGTVRDQNEICWQPTKSSTITPLVSKLQDTPTMNSLHSTLDFIGLDATDANLLQFLDEKTEDVSQNSEDDVTLAMLDMFPLDSSRSVQPDVESLIVKAPWPQVSSQSTKRRRRSAPRKEEIEKLRRMVTTLAEKLKGMKTRAARAQQASECSSKDSSLDKTLWKSIADRQLALRKGAEADHATLRSEMALQAKYAANLKRMLKRRYSEEMLEMMPNVKRGRMLVDTAPADNERVFRELLEGTDHIYIGVDALFEKKNMGNLPCPGHTHQVYAATANGMFIELMSKNHVPFSSRLTANAVWNALCGNKTRDGDIVQAKICNQDAQQPSDDIFRSYVSYTCNAAGHSSFVQESRVSRRYVEEDRVVFICRGLTIPSSRSLGSLGLLFQETVVIVVQPGQALASGTETAVIESYLWVRRCDDGKESALKFRAPAFVDIAITGWNKKLSLYSERIENNLFDSALNL</sequence>
<name>A0AAD9GC57_9STRA</name>
<organism evidence="1 2">
    <name type="scientific">Phytophthora citrophthora</name>
    <dbReference type="NCBI Taxonomy" id="4793"/>
    <lineage>
        <taxon>Eukaryota</taxon>
        <taxon>Sar</taxon>
        <taxon>Stramenopiles</taxon>
        <taxon>Oomycota</taxon>
        <taxon>Peronosporomycetes</taxon>
        <taxon>Peronosporales</taxon>
        <taxon>Peronosporaceae</taxon>
        <taxon>Phytophthora</taxon>
    </lineage>
</organism>
<dbReference type="Proteomes" id="UP001259832">
    <property type="component" value="Unassembled WGS sequence"/>
</dbReference>
<proteinExistence type="predicted"/>
<evidence type="ECO:0000313" key="1">
    <source>
        <dbReference type="EMBL" id="KAK1935803.1"/>
    </source>
</evidence>
<dbReference type="PANTHER" id="PTHR35796">
    <property type="entry name" value="HYPOTHETICAL CYTOSOLIC PROTEIN"/>
    <property type="match status" value="1"/>
</dbReference>
<dbReference type="PANTHER" id="PTHR35796:SF3">
    <property type="entry name" value="BHLH DOMAIN-CONTAINING PROTEIN"/>
    <property type="match status" value="1"/>
</dbReference>